<dbReference type="PANTHER" id="PTHR12475:SF4">
    <property type="entry name" value="PROTEIN THEM6"/>
    <property type="match status" value="1"/>
</dbReference>
<evidence type="ECO:0000313" key="3">
    <source>
        <dbReference type="Proteomes" id="UP001318040"/>
    </source>
</evidence>
<dbReference type="Pfam" id="PF13279">
    <property type="entry name" value="4HBT_2"/>
    <property type="match status" value="1"/>
</dbReference>
<dbReference type="Proteomes" id="UP001318040">
    <property type="component" value="Chromosome 18"/>
</dbReference>
<evidence type="ECO:0000256" key="1">
    <source>
        <dbReference type="ARBA" id="ARBA00038228"/>
    </source>
</evidence>
<evidence type="ECO:0000256" key="2">
    <source>
        <dbReference type="ARBA" id="ARBA00041112"/>
    </source>
</evidence>
<dbReference type="RefSeq" id="XP_032812390.1">
    <property type="nucleotide sequence ID" value="XM_032956499.1"/>
</dbReference>
<dbReference type="Gene3D" id="3.10.129.10">
    <property type="entry name" value="Hotdog Thioesterase"/>
    <property type="match status" value="1"/>
</dbReference>
<dbReference type="PANTHER" id="PTHR12475">
    <property type="match status" value="1"/>
</dbReference>
<evidence type="ECO:0000313" key="4">
    <source>
        <dbReference type="RefSeq" id="XP_032812390.1"/>
    </source>
</evidence>
<dbReference type="InterPro" id="IPR051490">
    <property type="entry name" value="THEM6_lcsJ_thioesterase"/>
</dbReference>
<accession>A0AAJ7WWC2</accession>
<dbReference type="AlphaFoldDB" id="A0AAJ7WWC2"/>
<dbReference type="InterPro" id="IPR029069">
    <property type="entry name" value="HotDog_dom_sf"/>
</dbReference>
<gene>
    <name evidence="4" type="primary">THEM6</name>
</gene>
<comment type="similarity">
    <text evidence="1">Belongs to the THEM6 family.</text>
</comment>
<name>A0AAJ7WWC2_PETMA</name>
<reference evidence="4" key="1">
    <citation type="submission" date="2025-08" db="UniProtKB">
        <authorList>
            <consortium name="RefSeq"/>
        </authorList>
    </citation>
    <scope>IDENTIFICATION</scope>
    <source>
        <tissue evidence="4">Sperm</tissue>
    </source>
</reference>
<proteinExistence type="inferred from homology"/>
<sequence>MLLLSMVLLVLVVLLALFVSADAWYFVRMLLTVGAALMRRQEKDVLKEHGYHGIVLLSDIDHMGHMNNARYLRECDFARTALCITHGIIKAMRELRGGMVLGASTIRYRRSLRFLQRFVIRSRILCWDEKAFYVEQRVIMQSDGFVAAIALVRLNVTGTSPEHILRLLCRRAVQGPDPPPEVLSWLEYNRQSSEMLRNSS</sequence>
<protein>
    <recommendedName>
        <fullName evidence="2">Protein THEM6</fullName>
    </recommendedName>
</protein>
<dbReference type="SUPFAM" id="SSF54637">
    <property type="entry name" value="Thioesterase/thiol ester dehydrase-isomerase"/>
    <property type="match status" value="1"/>
</dbReference>
<dbReference type="KEGG" id="pmrn:116943564"/>
<dbReference type="CDD" id="cd00586">
    <property type="entry name" value="4HBT"/>
    <property type="match status" value="1"/>
</dbReference>
<dbReference type="GeneID" id="116943564"/>
<keyword evidence="3" id="KW-1185">Reference proteome</keyword>
<dbReference type="CTD" id="51337"/>
<organism evidence="3 4">
    <name type="scientific">Petromyzon marinus</name>
    <name type="common">Sea lamprey</name>
    <dbReference type="NCBI Taxonomy" id="7757"/>
    <lineage>
        <taxon>Eukaryota</taxon>
        <taxon>Metazoa</taxon>
        <taxon>Chordata</taxon>
        <taxon>Craniata</taxon>
        <taxon>Vertebrata</taxon>
        <taxon>Cyclostomata</taxon>
        <taxon>Hyperoartia</taxon>
        <taxon>Petromyzontiformes</taxon>
        <taxon>Petromyzontidae</taxon>
        <taxon>Petromyzon</taxon>
    </lineage>
</organism>